<evidence type="ECO:0000256" key="4">
    <source>
        <dbReference type="ARBA" id="ARBA00022840"/>
    </source>
</evidence>
<evidence type="ECO:0000313" key="6">
    <source>
        <dbReference type="EMBL" id="QNO14274.1"/>
    </source>
</evidence>
<proteinExistence type="inferred from homology"/>
<reference evidence="6 7" key="1">
    <citation type="submission" date="2020-07" db="EMBL/GenBank/DDBJ databases">
        <title>Alkalicella. sp. LB2 genome.</title>
        <authorList>
            <person name="Postec A."/>
            <person name="Quemeneur M."/>
        </authorList>
    </citation>
    <scope>NUCLEOTIDE SEQUENCE [LARGE SCALE GENOMIC DNA]</scope>
    <source>
        <strain evidence="6 7">LB2</strain>
    </source>
</reference>
<evidence type="ECO:0000256" key="3">
    <source>
        <dbReference type="ARBA" id="ARBA00022741"/>
    </source>
</evidence>
<dbReference type="InterPro" id="IPR017871">
    <property type="entry name" value="ABC_transporter-like_CS"/>
</dbReference>
<keyword evidence="2" id="KW-0813">Transport</keyword>
<evidence type="ECO:0000313" key="7">
    <source>
        <dbReference type="Proteomes" id="UP000516160"/>
    </source>
</evidence>
<dbReference type="InterPro" id="IPR003439">
    <property type="entry name" value="ABC_transporter-like_ATP-bd"/>
</dbReference>
<dbReference type="SUPFAM" id="SSF52540">
    <property type="entry name" value="P-loop containing nucleoside triphosphate hydrolases"/>
    <property type="match status" value="1"/>
</dbReference>
<sequence>MVMISAKDLEFSYKDKTVIKSVNIEVCKGQILSLVGPNGAGKSTLLKCMNGLLKPTKGIVEIDGKYIEKYSSVELARSVSYVPQAEPAAFPITVFDAILLGRRPYLNWYPKQSDLNIVTDVIKRMGLEKLAMQDINKVSGGERQKVIIAKAIVQEPKILLFDEPSTYLDLKYQLTMMQFIRELVDEKKICAIITTHDLNLALMFSDQLAVLKDGRIFAAGAPSILTEDVVREVYEVQSHIHTQDNKAFVVPLKAM</sequence>
<gene>
    <name evidence="6" type="ORF">HYG86_05550</name>
</gene>
<dbReference type="AlphaFoldDB" id="A0A7G9W6G2"/>
<dbReference type="EMBL" id="CP058559">
    <property type="protein sequence ID" value="QNO14274.1"/>
    <property type="molecule type" value="Genomic_DNA"/>
</dbReference>
<protein>
    <submittedName>
        <fullName evidence="6">ABC transporter ATP-binding protein</fullName>
    </submittedName>
</protein>
<dbReference type="PANTHER" id="PTHR42734:SF6">
    <property type="entry name" value="MOLYBDATE IMPORT ATP-BINDING PROTEIN MOLC"/>
    <property type="match status" value="1"/>
</dbReference>
<evidence type="ECO:0000259" key="5">
    <source>
        <dbReference type="PROSITE" id="PS50893"/>
    </source>
</evidence>
<feature type="domain" description="ABC transporter" evidence="5">
    <location>
        <begin position="4"/>
        <end position="238"/>
    </location>
</feature>
<name>A0A7G9W6G2_ALKCA</name>
<dbReference type="Proteomes" id="UP000516160">
    <property type="component" value="Chromosome"/>
</dbReference>
<accession>A0A7G9W6G2</accession>
<dbReference type="GO" id="GO:0005524">
    <property type="term" value="F:ATP binding"/>
    <property type="evidence" value="ECO:0007669"/>
    <property type="project" value="UniProtKB-KW"/>
</dbReference>
<keyword evidence="4 6" id="KW-0067">ATP-binding</keyword>
<dbReference type="PROSITE" id="PS00211">
    <property type="entry name" value="ABC_TRANSPORTER_1"/>
    <property type="match status" value="1"/>
</dbReference>
<dbReference type="InterPro" id="IPR003593">
    <property type="entry name" value="AAA+_ATPase"/>
</dbReference>
<keyword evidence="7" id="KW-1185">Reference proteome</keyword>
<comment type="similarity">
    <text evidence="1">Belongs to the ABC transporter superfamily.</text>
</comment>
<dbReference type="CDD" id="cd03214">
    <property type="entry name" value="ABC_Iron-Siderophores_B12_Hemin"/>
    <property type="match status" value="1"/>
</dbReference>
<organism evidence="6 7">
    <name type="scientific">Alkalicella caledoniensis</name>
    <dbReference type="NCBI Taxonomy" id="2731377"/>
    <lineage>
        <taxon>Bacteria</taxon>
        <taxon>Bacillati</taxon>
        <taxon>Bacillota</taxon>
        <taxon>Clostridia</taxon>
        <taxon>Eubacteriales</taxon>
        <taxon>Proteinivoracaceae</taxon>
        <taxon>Alkalicella</taxon>
    </lineage>
</organism>
<dbReference type="InterPro" id="IPR027417">
    <property type="entry name" value="P-loop_NTPase"/>
</dbReference>
<evidence type="ECO:0000256" key="2">
    <source>
        <dbReference type="ARBA" id="ARBA00022448"/>
    </source>
</evidence>
<dbReference type="PROSITE" id="PS50893">
    <property type="entry name" value="ABC_TRANSPORTER_2"/>
    <property type="match status" value="1"/>
</dbReference>
<dbReference type="InterPro" id="IPR050153">
    <property type="entry name" value="Metal_Ion_Import_ABC"/>
</dbReference>
<evidence type="ECO:0000256" key="1">
    <source>
        <dbReference type="ARBA" id="ARBA00005417"/>
    </source>
</evidence>
<dbReference type="PANTHER" id="PTHR42734">
    <property type="entry name" value="METAL TRANSPORT SYSTEM ATP-BINDING PROTEIN TM_0124-RELATED"/>
    <property type="match status" value="1"/>
</dbReference>
<dbReference type="Pfam" id="PF00005">
    <property type="entry name" value="ABC_tran"/>
    <property type="match status" value="1"/>
</dbReference>
<keyword evidence="3" id="KW-0547">Nucleotide-binding</keyword>
<dbReference type="KEGG" id="acae:HYG86_05550"/>
<dbReference type="SMART" id="SM00382">
    <property type="entry name" value="AAA"/>
    <property type="match status" value="1"/>
</dbReference>
<dbReference type="FunFam" id="3.40.50.300:FF:000134">
    <property type="entry name" value="Iron-enterobactin ABC transporter ATP-binding protein"/>
    <property type="match status" value="1"/>
</dbReference>
<dbReference type="GO" id="GO:0016887">
    <property type="term" value="F:ATP hydrolysis activity"/>
    <property type="evidence" value="ECO:0007669"/>
    <property type="project" value="InterPro"/>
</dbReference>
<dbReference type="Gene3D" id="3.40.50.300">
    <property type="entry name" value="P-loop containing nucleotide triphosphate hydrolases"/>
    <property type="match status" value="1"/>
</dbReference>